<evidence type="ECO:0000256" key="1">
    <source>
        <dbReference type="SAM" id="Phobius"/>
    </source>
</evidence>
<feature type="non-terminal residue" evidence="2">
    <location>
        <position position="1"/>
    </location>
</feature>
<dbReference type="EMBL" id="JANVFT010000053">
    <property type="protein sequence ID" value="KAJ4484546.1"/>
    <property type="molecule type" value="Genomic_DNA"/>
</dbReference>
<sequence>STTMQLTHPSKLHTFTRTIGFLFIAIGTVVNIAVPIQSFDEHPSLGVSNDEFSSSSHDSNTTSIYPRMNHDAPPPYAHIPHQTKPIEACVIIHSVSPLPIDTQKSLEAAIEELLTPMIPDISKNIQRGFKQPSPHLNSEDFPKVNKIPVTSVQYRPYTSPKGMYAFHVVVSGKLDLTHDGKQCNLLDCEHYHVRTVLRFLYHGEISQTCVEDGKNEYTGTIWGKSVGNGVKDKLVEFRNGEVSPTTC</sequence>
<comment type="caution">
    <text evidence="2">The sequence shown here is derived from an EMBL/GenBank/DDBJ whole genome shotgun (WGS) entry which is preliminary data.</text>
</comment>
<proteinExistence type="predicted"/>
<feature type="transmembrane region" description="Helical" evidence="1">
    <location>
        <begin position="12"/>
        <end position="34"/>
    </location>
</feature>
<keyword evidence="1" id="KW-0472">Membrane</keyword>
<keyword evidence="1" id="KW-0812">Transmembrane</keyword>
<gene>
    <name evidence="2" type="ORF">C8R41DRAFT_839465</name>
</gene>
<accession>A0ABQ8VAY4</accession>
<reference evidence="2" key="1">
    <citation type="submission" date="2022-08" db="EMBL/GenBank/DDBJ databases">
        <title>A Global Phylogenomic Analysis of the Shiitake Genus Lentinula.</title>
        <authorList>
            <consortium name="DOE Joint Genome Institute"/>
            <person name="Sierra-Patev S."/>
            <person name="Min B."/>
            <person name="Naranjo-Ortiz M."/>
            <person name="Looney B."/>
            <person name="Konkel Z."/>
            <person name="Slot J.C."/>
            <person name="Sakamoto Y."/>
            <person name="Steenwyk J.L."/>
            <person name="Rokas A."/>
            <person name="Carro J."/>
            <person name="Camarero S."/>
            <person name="Ferreira P."/>
            <person name="Molpeceres G."/>
            <person name="Ruiz-Duenas F.J."/>
            <person name="Serrano A."/>
            <person name="Henrissat B."/>
            <person name="Drula E."/>
            <person name="Hughes K.W."/>
            <person name="Mata J.L."/>
            <person name="Ishikawa N.K."/>
            <person name="Vargas-Isla R."/>
            <person name="Ushijima S."/>
            <person name="Smith C.A."/>
            <person name="Ahrendt S."/>
            <person name="Andreopoulos W."/>
            <person name="He G."/>
            <person name="Labutti K."/>
            <person name="Lipzen A."/>
            <person name="Ng V."/>
            <person name="Riley R."/>
            <person name="Sandor L."/>
            <person name="Barry K."/>
            <person name="Martinez A.T."/>
            <person name="Xiao Y."/>
            <person name="Gibbons J.G."/>
            <person name="Terashima K."/>
            <person name="Grigoriev I.V."/>
            <person name="Hibbett D.S."/>
        </authorList>
    </citation>
    <scope>NUCLEOTIDE SEQUENCE</scope>
    <source>
        <strain evidence="2">RHP3577 ss4</strain>
    </source>
</reference>
<evidence type="ECO:0000313" key="2">
    <source>
        <dbReference type="EMBL" id="KAJ4484546.1"/>
    </source>
</evidence>
<organism evidence="2 3">
    <name type="scientific">Lentinula lateritia</name>
    <dbReference type="NCBI Taxonomy" id="40482"/>
    <lineage>
        <taxon>Eukaryota</taxon>
        <taxon>Fungi</taxon>
        <taxon>Dikarya</taxon>
        <taxon>Basidiomycota</taxon>
        <taxon>Agaricomycotina</taxon>
        <taxon>Agaricomycetes</taxon>
        <taxon>Agaricomycetidae</taxon>
        <taxon>Agaricales</taxon>
        <taxon>Marasmiineae</taxon>
        <taxon>Omphalotaceae</taxon>
        <taxon>Lentinula</taxon>
    </lineage>
</organism>
<name>A0ABQ8VAY4_9AGAR</name>
<keyword evidence="3" id="KW-1185">Reference proteome</keyword>
<dbReference type="Proteomes" id="UP001150217">
    <property type="component" value="Unassembled WGS sequence"/>
</dbReference>
<keyword evidence="1" id="KW-1133">Transmembrane helix</keyword>
<protein>
    <submittedName>
        <fullName evidence="2">Uncharacterized protein</fullName>
    </submittedName>
</protein>
<evidence type="ECO:0000313" key="3">
    <source>
        <dbReference type="Proteomes" id="UP001150217"/>
    </source>
</evidence>